<dbReference type="PROSITE" id="PS50949">
    <property type="entry name" value="HTH_GNTR"/>
    <property type="match status" value="1"/>
</dbReference>
<dbReference type="EMBL" id="FNIG01000003">
    <property type="protein sequence ID" value="SDN24887.1"/>
    <property type="molecule type" value="Genomic_DNA"/>
</dbReference>
<keyword evidence="6" id="KW-1185">Reference proteome</keyword>
<name>A0A1G9ZUZ7_9BACI</name>
<dbReference type="AlphaFoldDB" id="A0A1G9ZUZ7"/>
<dbReference type="PRINTS" id="PR00035">
    <property type="entry name" value="HTHGNTR"/>
</dbReference>
<dbReference type="GO" id="GO:0003700">
    <property type="term" value="F:DNA-binding transcription factor activity"/>
    <property type="evidence" value="ECO:0007669"/>
    <property type="project" value="InterPro"/>
</dbReference>
<feature type="domain" description="HTH gntR-type" evidence="4">
    <location>
        <begin position="7"/>
        <end position="75"/>
    </location>
</feature>
<dbReference type="InterPro" id="IPR000524">
    <property type="entry name" value="Tscrpt_reg_HTH_GntR"/>
</dbReference>
<sequence length="207" mass="24549">MTNSAKIKVYQEVLDQIRLFIEENNLTEGDRLPSERELAEQLNAGRSSVREALRAIELLGLIETKHGEGTFLKTYRPYHTVEVLSTFVLRQTSTKEELLEVLHMLEQQCIQKAHQHLTQKDYVYLYEEIQELDLSQVHAFFYNYLFEKVQNQLLLKIWHLVHKFSQSAYQPNLPKLFYIDLLKLIQEKKLDKASHKIERVYQELSLD</sequence>
<dbReference type="OrthoDB" id="9799482at2"/>
<evidence type="ECO:0000256" key="1">
    <source>
        <dbReference type="ARBA" id="ARBA00023015"/>
    </source>
</evidence>
<gene>
    <name evidence="5" type="ORF">SAMN05216498_1849</name>
</gene>
<evidence type="ECO:0000313" key="5">
    <source>
        <dbReference type="EMBL" id="SDN24887.1"/>
    </source>
</evidence>
<dbReference type="STRING" id="237069.SAMN05216498_1849"/>
<keyword evidence="1" id="KW-0805">Transcription regulation</keyword>
<dbReference type="PANTHER" id="PTHR43537:SF54">
    <property type="entry name" value="TRANSCRIPTIONAL REGULATOR, GNTR FAMILY"/>
    <property type="match status" value="1"/>
</dbReference>
<dbReference type="SUPFAM" id="SSF46785">
    <property type="entry name" value="Winged helix' DNA-binding domain"/>
    <property type="match status" value="1"/>
</dbReference>
<dbReference type="InterPro" id="IPR036390">
    <property type="entry name" value="WH_DNA-bd_sf"/>
</dbReference>
<dbReference type="RefSeq" id="WP_093856305.1">
    <property type="nucleotide sequence ID" value="NZ_BJVZ01000006.1"/>
</dbReference>
<dbReference type="CDD" id="cd07377">
    <property type="entry name" value="WHTH_GntR"/>
    <property type="match status" value="1"/>
</dbReference>
<organism evidence="5 6">
    <name type="scientific">Tenuibacillus multivorans</name>
    <dbReference type="NCBI Taxonomy" id="237069"/>
    <lineage>
        <taxon>Bacteria</taxon>
        <taxon>Bacillati</taxon>
        <taxon>Bacillota</taxon>
        <taxon>Bacilli</taxon>
        <taxon>Bacillales</taxon>
        <taxon>Bacillaceae</taxon>
        <taxon>Tenuibacillus</taxon>
    </lineage>
</organism>
<evidence type="ECO:0000259" key="4">
    <source>
        <dbReference type="PROSITE" id="PS50949"/>
    </source>
</evidence>
<evidence type="ECO:0000313" key="6">
    <source>
        <dbReference type="Proteomes" id="UP000199334"/>
    </source>
</evidence>
<dbReference type="GO" id="GO:0003677">
    <property type="term" value="F:DNA binding"/>
    <property type="evidence" value="ECO:0007669"/>
    <property type="project" value="UniProtKB-KW"/>
</dbReference>
<dbReference type="InterPro" id="IPR036388">
    <property type="entry name" value="WH-like_DNA-bd_sf"/>
</dbReference>
<evidence type="ECO:0000256" key="3">
    <source>
        <dbReference type="ARBA" id="ARBA00023163"/>
    </source>
</evidence>
<accession>A0A1G9ZUZ7</accession>
<dbReference type="Proteomes" id="UP000199334">
    <property type="component" value="Unassembled WGS sequence"/>
</dbReference>
<keyword evidence="3" id="KW-0804">Transcription</keyword>
<keyword evidence="2 5" id="KW-0238">DNA-binding</keyword>
<evidence type="ECO:0000256" key="2">
    <source>
        <dbReference type="ARBA" id="ARBA00023125"/>
    </source>
</evidence>
<dbReference type="PANTHER" id="PTHR43537">
    <property type="entry name" value="TRANSCRIPTIONAL REGULATOR, GNTR FAMILY"/>
    <property type="match status" value="1"/>
</dbReference>
<dbReference type="Pfam" id="PF00392">
    <property type="entry name" value="GntR"/>
    <property type="match status" value="1"/>
</dbReference>
<dbReference type="Gene3D" id="1.10.10.10">
    <property type="entry name" value="Winged helix-like DNA-binding domain superfamily/Winged helix DNA-binding domain"/>
    <property type="match status" value="1"/>
</dbReference>
<reference evidence="5 6" key="1">
    <citation type="submission" date="2016-10" db="EMBL/GenBank/DDBJ databases">
        <authorList>
            <person name="de Groot N.N."/>
        </authorList>
    </citation>
    <scope>NUCLEOTIDE SEQUENCE [LARGE SCALE GENOMIC DNA]</scope>
    <source>
        <strain evidence="5 6">CGMCC 1.3442</strain>
    </source>
</reference>
<dbReference type="SMART" id="SM00345">
    <property type="entry name" value="HTH_GNTR"/>
    <property type="match status" value="1"/>
</dbReference>
<protein>
    <submittedName>
        <fullName evidence="5">DNA-binding transcriptional regulator, FadR family</fullName>
    </submittedName>
</protein>
<proteinExistence type="predicted"/>